<evidence type="ECO:0000259" key="11">
    <source>
        <dbReference type="PROSITE" id="PS50011"/>
    </source>
</evidence>
<evidence type="ECO:0000313" key="13">
    <source>
        <dbReference type="Proteomes" id="UP000270924"/>
    </source>
</evidence>
<dbReference type="EC" id="2.7.11.1" evidence="2"/>
<dbReference type="InterPro" id="IPR011009">
    <property type="entry name" value="Kinase-like_dom_sf"/>
</dbReference>
<feature type="domain" description="Protein kinase" evidence="11">
    <location>
        <begin position="33"/>
        <end position="314"/>
    </location>
</feature>
<keyword evidence="3" id="KW-0723">Serine/threonine-protein kinase</keyword>
<organism evidence="12 13">
    <name type="scientific">Wuchereria bancrofti</name>
    <dbReference type="NCBI Taxonomy" id="6293"/>
    <lineage>
        <taxon>Eukaryota</taxon>
        <taxon>Metazoa</taxon>
        <taxon>Ecdysozoa</taxon>
        <taxon>Nematoda</taxon>
        <taxon>Chromadorea</taxon>
        <taxon>Rhabditida</taxon>
        <taxon>Spirurina</taxon>
        <taxon>Spiruromorpha</taxon>
        <taxon>Filarioidea</taxon>
        <taxon>Onchocercidae</taxon>
        <taxon>Wuchereria</taxon>
    </lineage>
</organism>
<gene>
    <name evidence="12" type="ORF">WBA_LOCUS1461</name>
</gene>
<dbReference type="Gene3D" id="2.130.10.10">
    <property type="entry name" value="YVTN repeat-like/Quinoprotein amine dehydrogenase"/>
    <property type="match status" value="2"/>
</dbReference>
<dbReference type="OMA" id="ATNTCRI"/>
<protein>
    <recommendedName>
        <fullName evidence="2">non-specific serine/threonine protein kinase</fullName>
        <ecNumber evidence="2">2.7.11.1</ecNumber>
    </recommendedName>
</protein>
<dbReference type="FunCoup" id="A0A3P7FF36">
    <property type="interactions" value="2041"/>
</dbReference>
<evidence type="ECO:0000256" key="7">
    <source>
        <dbReference type="ARBA" id="ARBA00022741"/>
    </source>
</evidence>
<evidence type="ECO:0000256" key="2">
    <source>
        <dbReference type="ARBA" id="ARBA00012513"/>
    </source>
</evidence>
<keyword evidence="13" id="KW-1185">Reference proteome</keyword>
<dbReference type="SMART" id="SM00320">
    <property type="entry name" value="WD40"/>
    <property type="match status" value="5"/>
</dbReference>
<dbReference type="GO" id="GO:0005776">
    <property type="term" value="C:autophagosome"/>
    <property type="evidence" value="ECO:0007669"/>
    <property type="project" value="UniProtKB-SubCell"/>
</dbReference>
<dbReference type="PROSITE" id="PS50082">
    <property type="entry name" value="WD_REPEATS_2"/>
    <property type="match status" value="2"/>
</dbReference>
<dbReference type="GO" id="GO:0004674">
    <property type="term" value="F:protein serine/threonine kinase activity"/>
    <property type="evidence" value="ECO:0007669"/>
    <property type="project" value="UniProtKB-KW"/>
</dbReference>
<feature type="repeat" description="WD" evidence="10">
    <location>
        <begin position="1350"/>
        <end position="1366"/>
    </location>
</feature>
<keyword evidence="4 10" id="KW-0853">WD repeat</keyword>
<dbReference type="EMBL" id="UYWW01000305">
    <property type="protein sequence ID" value="VDM08075.1"/>
    <property type="molecule type" value="Genomic_DNA"/>
</dbReference>
<comment type="subcellular location">
    <subcellularLocation>
        <location evidence="1">Cytoplasmic vesicle</location>
        <location evidence="1">Autophagosome</location>
    </subcellularLocation>
</comment>
<dbReference type="OrthoDB" id="242910at2759"/>
<dbReference type="InterPro" id="IPR055231">
    <property type="entry name" value="2AA_helical"/>
</dbReference>
<evidence type="ECO:0000256" key="1">
    <source>
        <dbReference type="ARBA" id="ARBA00004419"/>
    </source>
</evidence>
<proteinExistence type="predicted"/>
<dbReference type="InterPro" id="IPR011989">
    <property type="entry name" value="ARM-like"/>
</dbReference>
<evidence type="ECO:0000256" key="9">
    <source>
        <dbReference type="ARBA" id="ARBA00022840"/>
    </source>
</evidence>
<keyword evidence="8" id="KW-0418">Kinase</keyword>
<sequence>MVTVTFKMGNVLSAQIPNQILGVEAYLSDINDVEYVGSLGSTRFMKVARVDHAEGPSVLKVFLLQDPSFSIDLYRDQVIQIRDLLGNAYNCCPFRRVYVTSRCVILSRPFQKYTLYDRISTYPFLTDIEKRWIAFHLFKALAQCEYAEVCHGDLKTQNVLVSSFNWVQITDFASFKPTNIPSDDPSYFTFFFDTSRRLSCYLAPERFCTSQELNLHPNLPGEFMDVSKGLTHAMDIFSLGCVLVELFTEGQCPFTYELLVKYKHASDAEAQLMIQQIQEQLPEELRSMIGLMLHRNPAKRPKASVLVRKYSPLLFPPIFDHFLYDYINAFRPKYLQTSVSLEETQTSESVDPDDMITKLSLDMQATVGKLSEKVEINGKPFDQLPAVLLILALVTSNMRALKSLTIKFEAMKLLHRYVPWVDILTVADRILPYLVEMMFDCVVQVRCEAIYSVTSLLTSFKEIPRYETRLFIDYLFPRLKFVSLDPNCRVRITLAQNLGDLAEVSFRFIRERLKNLTDDLLDGSMVTEMDRGEREKRFARQETRALQQTVVDIFVNLCDSNSIVKHSVVTPQSLVKLCHFFDRRKATDVLLSHLITFLNDKVDWRLRGSFFECCPVIAHFVGRQSTYILKALLQQGLHDYEEFVQLRTLHCICQLCEKDLLEKSAIYELLNDIVPFLAHPNEYLRMATLNILSTLDAKFSIADILCKVMPAVEPYVKERLIKLRNKFVVSSSLKPHIPRQIWNYVVNASPVKSLLDFMADKQIYLALDNGSDSLFAVSRKYQPISAQLESYLKHLENLGLDHNMEDKLVRFEDTITKMVDFRTSLGAASVNLNLGVIDLTETNVKLHVFDLSSDPKTACVKTISANGQCPTEWRNIYDDVSTLVPNFGGTSGSLLASDVRELSEYALSTSGFSHLGTDHNFAVRSSACKIMLSELLTHKRERYAKRQRLHPIIYSGSSSANSNSSLPLPSIRLGSNLVSHLHEHKAAITKLAQSPNGCYFASAGADGLVKLWSLNRIQGDLSMTVRADATFTYGGREISSVQFLGRTGSHLAIASEDCRISVIDAERMQLLTKISFDKEGEGPPIDIIAVDNLLYVLTHHSNIFCLDCRIPTYERAVLGCKPKVVWRHRIKNEYGLITSFCIDPVSQNWMCLTSTSRYIILWDLRFGVEVNSWPHPNDACRMLRCWPAYPTVNEHASSSCAEIWTASSCAFELTRWKLETAQRTHVIWSSSNKPLQYSTKDKHVTAALATCPLTGRIFTGDSLGTIRSYNLSDPNECFYLSGSLRRTTEAVSSSLSEHFASIRYSKSVIDTVEVLSETITGRTAEPLYAVNPLELTVCHKSPITDLLCCGEYLISSSRDGVIKVWK</sequence>
<evidence type="ECO:0000256" key="3">
    <source>
        <dbReference type="ARBA" id="ARBA00022527"/>
    </source>
</evidence>
<dbReference type="PROSITE" id="PS50294">
    <property type="entry name" value="WD_REPEATS_REGION"/>
    <property type="match status" value="2"/>
</dbReference>
<dbReference type="SUPFAM" id="SSF48371">
    <property type="entry name" value="ARM repeat"/>
    <property type="match status" value="1"/>
</dbReference>
<evidence type="ECO:0000256" key="6">
    <source>
        <dbReference type="ARBA" id="ARBA00022737"/>
    </source>
</evidence>
<dbReference type="InterPro" id="IPR008271">
    <property type="entry name" value="Ser/Thr_kinase_AS"/>
</dbReference>
<dbReference type="GO" id="GO:0005770">
    <property type="term" value="C:late endosome"/>
    <property type="evidence" value="ECO:0007669"/>
    <property type="project" value="TreeGrafter"/>
</dbReference>
<dbReference type="SUPFAM" id="SSF56112">
    <property type="entry name" value="Protein kinase-like (PK-like)"/>
    <property type="match status" value="1"/>
</dbReference>
<dbReference type="Proteomes" id="UP000270924">
    <property type="component" value="Unassembled WGS sequence"/>
</dbReference>
<dbReference type="GO" id="GO:0034271">
    <property type="term" value="C:phosphatidylinositol 3-kinase complex, class III, type I"/>
    <property type="evidence" value="ECO:0007669"/>
    <property type="project" value="TreeGrafter"/>
</dbReference>
<keyword evidence="7" id="KW-0547">Nucleotide-binding</keyword>
<dbReference type="InterPro" id="IPR000719">
    <property type="entry name" value="Prot_kinase_dom"/>
</dbReference>
<dbReference type="CDD" id="cd13980">
    <property type="entry name" value="STKc_Vps15"/>
    <property type="match status" value="1"/>
</dbReference>
<dbReference type="AlphaFoldDB" id="A0A3P7FF36"/>
<keyword evidence="6" id="KW-0677">Repeat</keyword>
<keyword evidence="5" id="KW-0808">Transferase</keyword>
<dbReference type="InterPro" id="IPR001680">
    <property type="entry name" value="WD40_rpt"/>
</dbReference>
<dbReference type="GO" id="GO:0045324">
    <property type="term" value="P:late endosome to vacuole transport"/>
    <property type="evidence" value="ECO:0007669"/>
    <property type="project" value="InterPro"/>
</dbReference>
<dbReference type="PANTHER" id="PTHR17583">
    <property type="entry name" value="PHOSPHOINOSITIDE 3-KINASE REGULATORY SUBUNIT 4"/>
    <property type="match status" value="1"/>
</dbReference>
<dbReference type="InterPro" id="IPR045162">
    <property type="entry name" value="Vps15-like"/>
</dbReference>
<evidence type="ECO:0000313" key="12">
    <source>
        <dbReference type="EMBL" id="VDM08075.1"/>
    </source>
</evidence>
<evidence type="ECO:0000256" key="8">
    <source>
        <dbReference type="ARBA" id="ARBA00022777"/>
    </source>
</evidence>
<name>A0A3P7FF36_WUCBA</name>
<dbReference type="InterPro" id="IPR036322">
    <property type="entry name" value="WD40_repeat_dom_sf"/>
</dbReference>
<dbReference type="GO" id="GO:0071561">
    <property type="term" value="C:nucleus-vacuole junction"/>
    <property type="evidence" value="ECO:0007669"/>
    <property type="project" value="TreeGrafter"/>
</dbReference>
<dbReference type="InterPro" id="IPR016024">
    <property type="entry name" value="ARM-type_fold"/>
</dbReference>
<dbReference type="Gene3D" id="1.10.510.10">
    <property type="entry name" value="Transferase(Phosphotransferase) domain 1"/>
    <property type="match status" value="1"/>
</dbReference>
<evidence type="ECO:0000256" key="4">
    <source>
        <dbReference type="ARBA" id="ARBA00022574"/>
    </source>
</evidence>
<dbReference type="GO" id="GO:0016236">
    <property type="term" value="P:macroautophagy"/>
    <property type="evidence" value="ECO:0007669"/>
    <property type="project" value="InterPro"/>
</dbReference>
<dbReference type="Pfam" id="PF22956">
    <property type="entry name" value="VPS15-like_hel"/>
    <property type="match status" value="1"/>
</dbReference>
<evidence type="ECO:0000256" key="5">
    <source>
        <dbReference type="ARBA" id="ARBA00022679"/>
    </source>
</evidence>
<dbReference type="Pfam" id="PF00069">
    <property type="entry name" value="Pkinase"/>
    <property type="match status" value="1"/>
</dbReference>
<feature type="repeat" description="WD" evidence="10">
    <location>
        <begin position="981"/>
        <end position="1015"/>
    </location>
</feature>
<dbReference type="SUPFAM" id="SSF50978">
    <property type="entry name" value="WD40 repeat-like"/>
    <property type="match status" value="1"/>
</dbReference>
<dbReference type="SMART" id="SM00220">
    <property type="entry name" value="S_TKc"/>
    <property type="match status" value="1"/>
</dbReference>
<dbReference type="InParanoid" id="A0A3P7FF36"/>
<dbReference type="Pfam" id="PF00400">
    <property type="entry name" value="WD40"/>
    <property type="match status" value="2"/>
</dbReference>
<dbReference type="Gene3D" id="1.25.10.10">
    <property type="entry name" value="Leucine-rich Repeat Variant"/>
    <property type="match status" value="1"/>
</dbReference>
<dbReference type="PROSITE" id="PS00108">
    <property type="entry name" value="PROTEIN_KINASE_ST"/>
    <property type="match status" value="1"/>
</dbReference>
<dbReference type="GO" id="GO:0034272">
    <property type="term" value="C:phosphatidylinositol 3-kinase complex, class III, type II"/>
    <property type="evidence" value="ECO:0007669"/>
    <property type="project" value="TreeGrafter"/>
</dbReference>
<dbReference type="GO" id="GO:0006623">
    <property type="term" value="P:protein targeting to vacuole"/>
    <property type="evidence" value="ECO:0007669"/>
    <property type="project" value="TreeGrafter"/>
</dbReference>
<keyword evidence="9" id="KW-0067">ATP-binding</keyword>
<dbReference type="GO" id="GO:0005524">
    <property type="term" value="F:ATP binding"/>
    <property type="evidence" value="ECO:0007669"/>
    <property type="project" value="UniProtKB-KW"/>
</dbReference>
<evidence type="ECO:0000256" key="10">
    <source>
        <dbReference type="PROSITE-ProRule" id="PRU00221"/>
    </source>
</evidence>
<dbReference type="PANTHER" id="PTHR17583:SF0">
    <property type="entry name" value="PHOSPHOINOSITIDE 3-KINASE REGULATORY SUBUNIT 4"/>
    <property type="match status" value="1"/>
</dbReference>
<dbReference type="PROSITE" id="PS50011">
    <property type="entry name" value="PROTEIN_KINASE_DOM"/>
    <property type="match status" value="1"/>
</dbReference>
<dbReference type="InterPro" id="IPR015943">
    <property type="entry name" value="WD40/YVTN_repeat-like_dom_sf"/>
</dbReference>
<accession>A0A3P7FF36</accession>
<reference evidence="12 13" key="1">
    <citation type="submission" date="2018-11" db="EMBL/GenBank/DDBJ databases">
        <authorList>
            <consortium name="Pathogen Informatics"/>
        </authorList>
    </citation>
    <scope>NUCLEOTIDE SEQUENCE [LARGE SCALE GENOMIC DNA]</scope>
</reference>